<proteinExistence type="predicted"/>
<feature type="domain" description="Methyltransferase small" evidence="1">
    <location>
        <begin position="101"/>
        <end position="211"/>
    </location>
</feature>
<evidence type="ECO:0000313" key="2">
    <source>
        <dbReference type="EMBL" id="BAN90101.1"/>
    </source>
</evidence>
<dbReference type="GO" id="GO:0032259">
    <property type="term" value="P:methylation"/>
    <property type="evidence" value="ECO:0007669"/>
    <property type="project" value="UniProtKB-KW"/>
</dbReference>
<dbReference type="EMBL" id="AP012489">
    <property type="protein sequence ID" value="BAN90101.1"/>
    <property type="molecule type" value="Genomic_DNA"/>
</dbReference>
<dbReference type="Proteomes" id="UP000016887">
    <property type="component" value="Chromosome"/>
</dbReference>
<dbReference type="PATRIC" id="fig|1198449.6.peg.637"/>
<evidence type="ECO:0000259" key="1">
    <source>
        <dbReference type="Pfam" id="PF05175"/>
    </source>
</evidence>
<dbReference type="Pfam" id="PF05175">
    <property type="entry name" value="MTS"/>
    <property type="match status" value="1"/>
</dbReference>
<keyword evidence="2" id="KW-0808">Transferase</keyword>
<dbReference type="CDD" id="cd02440">
    <property type="entry name" value="AdoMet_MTases"/>
    <property type="match status" value="1"/>
</dbReference>
<dbReference type="KEGG" id="acj:ACAM_0632"/>
<organism evidence="2 3">
    <name type="scientific">Aeropyrum camini SY1 = JCM 12091</name>
    <dbReference type="NCBI Taxonomy" id="1198449"/>
    <lineage>
        <taxon>Archaea</taxon>
        <taxon>Thermoproteota</taxon>
        <taxon>Thermoprotei</taxon>
        <taxon>Desulfurococcales</taxon>
        <taxon>Desulfurococcaceae</taxon>
        <taxon>Aeropyrum</taxon>
    </lineage>
</organism>
<reference evidence="2 3" key="1">
    <citation type="journal article" date="2013" name="Appl. Environ. Microbiol.">
        <title>Variation of the Virus-Related Elements within Syntenic Genomes of the Hyperthermophilic Archaeon Aeropyrum.</title>
        <authorList>
            <person name="Daifuku T."/>
            <person name="Yoshida T."/>
            <person name="Kitamura T."/>
            <person name="Kawaichi S."/>
            <person name="Inoue T."/>
            <person name="Nomura K."/>
            <person name="Yoshida Y."/>
            <person name="Kuno S."/>
            <person name="Sako Y."/>
        </authorList>
    </citation>
    <scope>NUCLEOTIDE SEQUENCE [LARGE SCALE GENOMIC DNA]</scope>
    <source>
        <strain evidence="2 3">SY1</strain>
    </source>
</reference>
<dbReference type="AlphaFoldDB" id="U3TCE3"/>
<accession>U3TCE3</accession>
<dbReference type="GO" id="GO:0008168">
    <property type="term" value="F:methyltransferase activity"/>
    <property type="evidence" value="ECO:0007669"/>
    <property type="project" value="UniProtKB-KW"/>
</dbReference>
<gene>
    <name evidence="2" type="ORF">ACAM_0632</name>
</gene>
<sequence length="255" mass="28156">MRVGSLVFEVECRDGEAILSTGGSRFVVDEHAASLGGRSMAIVDGHGFVGAAEAYRGSYYKLVPLPGGKPPTLEINGIHMHRVVDVDPWRDAASKSSLVVKRGFRVLDVCTGLGYTAVASLDRGASLVYTVEVDEVVLQLASINPWSYRLRDGRVRVVLGDAVETVSIFRDSVFDAIIHDPPRFSKSTSRLYTMDLYKEFHRVLRRGGRLFHYTGEPGRIRGLNLPGRVARLLREAGFEVLGFRRRALGLVAVKR</sequence>
<keyword evidence="2" id="KW-0489">Methyltransferase</keyword>
<name>U3TCE3_9CREN</name>
<dbReference type="STRING" id="1198449.ACAM_0632"/>
<dbReference type="SUPFAM" id="SSF53335">
    <property type="entry name" value="S-adenosyl-L-methionine-dependent methyltransferases"/>
    <property type="match status" value="1"/>
</dbReference>
<dbReference type="Gene3D" id="3.40.50.150">
    <property type="entry name" value="Vaccinia Virus protein VP39"/>
    <property type="match status" value="1"/>
</dbReference>
<dbReference type="InterPro" id="IPR007848">
    <property type="entry name" value="Small_mtfrase_dom"/>
</dbReference>
<dbReference type="InterPro" id="IPR029063">
    <property type="entry name" value="SAM-dependent_MTases_sf"/>
</dbReference>
<keyword evidence="3" id="KW-1185">Reference proteome</keyword>
<dbReference type="eggNOG" id="arCOG00054">
    <property type="taxonomic scope" value="Archaea"/>
</dbReference>
<evidence type="ECO:0000313" key="3">
    <source>
        <dbReference type="Proteomes" id="UP000016887"/>
    </source>
</evidence>
<protein>
    <submittedName>
        <fullName evidence="2">Predicted archaeal methyltransferase</fullName>
    </submittedName>
</protein>